<dbReference type="PRINTS" id="PR00344">
    <property type="entry name" value="BCTRLSENSOR"/>
</dbReference>
<evidence type="ECO:0000256" key="7">
    <source>
        <dbReference type="ARBA" id="ARBA00022777"/>
    </source>
</evidence>
<evidence type="ECO:0000259" key="14">
    <source>
        <dbReference type="PROSITE" id="PS50885"/>
    </source>
</evidence>
<dbReference type="PANTHER" id="PTHR45436:SF5">
    <property type="entry name" value="SENSOR HISTIDINE KINASE TRCS"/>
    <property type="match status" value="1"/>
</dbReference>
<dbReference type="InterPro" id="IPR003660">
    <property type="entry name" value="HAMP_dom"/>
</dbReference>
<protein>
    <recommendedName>
        <fullName evidence="3">histidine kinase</fullName>
        <ecNumber evidence="3">2.7.13.3</ecNumber>
    </recommendedName>
</protein>
<keyword evidence="8 12" id="KW-1133">Transmembrane helix</keyword>
<feature type="domain" description="Histidine kinase" evidence="13">
    <location>
        <begin position="263"/>
        <end position="480"/>
    </location>
</feature>
<evidence type="ECO:0000259" key="13">
    <source>
        <dbReference type="PROSITE" id="PS50109"/>
    </source>
</evidence>
<feature type="transmembrane region" description="Helical" evidence="12">
    <location>
        <begin position="41"/>
        <end position="64"/>
    </location>
</feature>
<evidence type="ECO:0000256" key="3">
    <source>
        <dbReference type="ARBA" id="ARBA00012438"/>
    </source>
</evidence>
<comment type="subcellular location">
    <subcellularLocation>
        <location evidence="2">Cell membrane</location>
    </subcellularLocation>
</comment>
<dbReference type="AlphaFoldDB" id="A0A2A4AKM3"/>
<dbReference type="Proteomes" id="UP000218690">
    <property type="component" value="Unassembled WGS sequence"/>
</dbReference>
<dbReference type="Gene3D" id="3.30.565.10">
    <property type="entry name" value="Histidine kinase-like ATPase, C-terminal domain"/>
    <property type="match status" value="1"/>
</dbReference>
<evidence type="ECO:0000256" key="10">
    <source>
        <dbReference type="ARBA" id="ARBA00023136"/>
    </source>
</evidence>
<feature type="transmembrane region" description="Helical" evidence="12">
    <location>
        <begin position="175"/>
        <end position="201"/>
    </location>
</feature>
<dbReference type="CDD" id="cd06225">
    <property type="entry name" value="HAMP"/>
    <property type="match status" value="1"/>
</dbReference>
<dbReference type="SMART" id="SM00388">
    <property type="entry name" value="HisKA"/>
    <property type="match status" value="1"/>
</dbReference>
<evidence type="ECO:0000313" key="15">
    <source>
        <dbReference type="EMBL" id="PCC83042.1"/>
    </source>
</evidence>
<reference evidence="15 16" key="1">
    <citation type="submission" date="2017-09" db="EMBL/GenBank/DDBJ databases">
        <title>Draft Genome Sequence of Corynebacterium accolens AH4003.</title>
        <authorList>
            <person name="Chen Y."/>
            <person name="Oosthuysen W.F."/>
            <person name="Kelley S."/>
            <person name="Horswill A."/>
        </authorList>
    </citation>
    <scope>NUCLEOTIDE SEQUENCE [LARGE SCALE GENOMIC DNA]</scope>
    <source>
        <strain evidence="15 16">AH4003</strain>
    </source>
</reference>
<keyword evidence="4" id="KW-0597">Phosphoprotein</keyword>
<keyword evidence="7 15" id="KW-0418">Kinase</keyword>
<dbReference type="Pfam" id="PF00672">
    <property type="entry name" value="HAMP"/>
    <property type="match status" value="1"/>
</dbReference>
<dbReference type="InterPro" id="IPR036890">
    <property type="entry name" value="HATPase_C_sf"/>
</dbReference>
<sequence length="517" mass="56943">MILRKPASNAEASEQVQPTPVNEIAGGRGSWASRAPLRWRLSLVTGLVVAIAVALMTLATYWIVSESLTAAVDKQLEQKADVLIQESQDPRFVESIDSEIAKFKLYNPSTRIAISPPSWSFTFGDAIPVGGQFQEDDDYTETSVRTVGGERILAKRHDLGTTVVLARDLSETNDLIAAIGAMLLVIVALGVLLAIFAGMLVSKTGMQPISRLKRAADYVTQTNDLRPIEVVNNDEMAQLTVSFNQMLEALQQSRVQQAQFVADAGHELKTPLTSMRTNIELLMMMNKSGGGFGISEEDRRDLEDDVMSQMTELSTLIGDLVDLAREDATEKAPEPVDLMEVLESSLARARRRRPDVEFRVRFIPWVLEGDPFALGRATLNLMDNAAKWSPATGTVRVFMQQISEHEVRLRVDDSGPGIPPDEREKVFERFYRSADARSMPGSGLGLAIVKSVIERHEGSIEIKDSNDGGTRMEVILPGYRGEGETFVDGLSDPSANEEDEAAVDRGTIFAERWFNQG</sequence>
<evidence type="ECO:0000256" key="9">
    <source>
        <dbReference type="ARBA" id="ARBA00023012"/>
    </source>
</evidence>
<dbReference type="GO" id="GO:0000155">
    <property type="term" value="F:phosphorelay sensor kinase activity"/>
    <property type="evidence" value="ECO:0007669"/>
    <property type="project" value="InterPro"/>
</dbReference>
<evidence type="ECO:0000256" key="5">
    <source>
        <dbReference type="ARBA" id="ARBA00022679"/>
    </source>
</evidence>
<dbReference type="Pfam" id="PF00512">
    <property type="entry name" value="HisKA"/>
    <property type="match status" value="1"/>
</dbReference>
<dbReference type="InterPro" id="IPR003661">
    <property type="entry name" value="HisK_dim/P_dom"/>
</dbReference>
<evidence type="ECO:0000256" key="8">
    <source>
        <dbReference type="ARBA" id="ARBA00022989"/>
    </source>
</evidence>
<name>A0A2A4AKM3_9CORY</name>
<dbReference type="SUPFAM" id="SSF55874">
    <property type="entry name" value="ATPase domain of HSP90 chaperone/DNA topoisomerase II/histidine kinase"/>
    <property type="match status" value="1"/>
</dbReference>
<dbReference type="SUPFAM" id="SSF158472">
    <property type="entry name" value="HAMP domain-like"/>
    <property type="match status" value="1"/>
</dbReference>
<dbReference type="InterPro" id="IPR005467">
    <property type="entry name" value="His_kinase_dom"/>
</dbReference>
<dbReference type="CDD" id="cd00075">
    <property type="entry name" value="HATPase"/>
    <property type="match status" value="1"/>
</dbReference>
<feature type="domain" description="HAMP" evidence="14">
    <location>
        <begin position="203"/>
        <end position="255"/>
    </location>
</feature>
<dbReference type="Gene3D" id="1.10.287.130">
    <property type="match status" value="1"/>
</dbReference>
<comment type="catalytic activity">
    <reaction evidence="1">
        <text>ATP + protein L-histidine = ADP + protein N-phospho-L-histidine.</text>
        <dbReference type="EC" id="2.7.13.3"/>
    </reaction>
</comment>
<keyword evidence="5" id="KW-0808">Transferase</keyword>
<dbReference type="PANTHER" id="PTHR45436">
    <property type="entry name" value="SENSOR HISTIDINE KINASE YKOH"/>
    <property type="match status" value="1"/>
</dbReference>
<dbReference type="InterPro" id="IPR050428">
    <property type="entry name" value="TCS_sensor_his_kinase"/>
</dbReference>
<dbReference type="EC" id="2.7.13.3" evidence="3"/>
<dbReference type="EMBL" id="NWBP01000016">
    <property type="protein sequence ID" value="PCC83042.1"/>
    <property type="molecule type" value="Genomic_DNA"/>
</dbReference>
<dbReference type="GO" id="GO:0005886">
    <property type="term" value="C:plasma membrane"/>
    <property type="evidence" value="ECO:0007669"/>
    <property type="project" value="UniProtKB-SubCell"/>
</dbReference>
<evidence type="ECO:0000256" key="2">
    <source>
        <dbReference type="ARBA" id="ARBA00004236"/>
    </source>
</evidence>
<organism evidence="15 16">
    <name type="scientific">Corynebacterium accolens</name>
    <dbReference type="NCBI Taxonomy" id="38284"/>
    <lineage>
        <taxon>Bacteria</taxon>
        <taxon>Bacillati</taxon>
        <taxon>Actinomycetota</taxon>
        <taxon>Actinomycetes</taxon>
        <taxon>Mycobacteriales</taxon>
        <taxon>Corynebacteriaceae</taxon>
        <taxon>Corynebacterium</taxon>
    </lineage>
</organism>
<feature type="compositionally biased region" description="Polar residues" evidence="11">
    <location>
        <begin position="10"/>
        <end position="20"/>
    </location>
</feature>
<evidence type="ECO:0000313" key="16">
    <source>
        <dbReference type="Proteomes" id="UP000218690"/>
    </source>
</evidence>
<evidence type="ECO:0000256" key="12">
    <source>
        <dbReference type="SAM" id="Phobius"/>
    </source>
</evidence>
<dbReference type="SMART" id="SM00387">
    <property type="entry name" value="HATPase_c"/>
    <property type="match status" value="1"/>
</dbReference>
<keyword evidence="6 12" id="KW-0812">Transmembrane</keyword>
<dbReference type="CDD" id="cd00082">
    <property type="entry name" value="HisKA"/>
    <property type="match status" value="1"/>
</dbReference>
<dbReference type="SMART" id="SM00304">
    <property type="entry name" value="HAMP"/>
    <property type="match status" value="1"/>
</dbReference>
<dbReference type="InterPro" id="IPR004358">
    <property type="entry name" value="Sig_transdc_His_kin-like_C"/>
</dbReference>
<dbReference type="InterPro" id="IPR036097">
    <property type="entry name" value="HisK_dim/P_sf"/>
</dbReference>
<proteinExistence type="predicted"/>
<evidence type="ECO:0000256" key="11">
    <source>
        <dbReference type="SAM" id="MobiDB-lite"/>
    </source>
</evidence>
<dbReference type="Pfam" id="PF02518">
    <property type="entry name" value="HATPase_c"/>
    <property type="match status" value="1"/>
</dbReference>
<accession>A0A2A4AKM3</accession>
<dbReference type="Gene3D" id="6.10.340.10">
    <property type="match status" value="1"/>
</dbReference>
<keyword evidence="9" id="KW-0902">Two-component regulatory system</keyword>
<dbReference type="PROSITE" id="PS50885">
    <property type="entry name" value="HAMP"/>
    <property type="match status" value="1"/>
</dbReference>
<comment type="caution">
    <text evidence="15">The sequence shown here is derived from an EMBL/GenBank/DDBJ whole genome shotgun (WGS) entry which is preliminary data.</text>
</comment>
<dbReference type="SUPFAM" id="SSF47384">
    <property type="entry name" value="Homodimeric domain of signal transducing histidine kinase"/>
    <property type="match status" value="1"/>
</dbReference>
<keyword evidence="10 12" id="KW-0472">Membrane</keyword>
<gene>
    <name evidence="15" type="ORF">COM45_04365</name>
</gene>
<evidence type="ECO:0000256" key="4">
    <source>
        <dbReference type="ARBA" id="ARBA00022553"/>
    </source>
</evidence>
<dbReference type="InterPro" id="IPR003594">
    <property type="entry name" value="HATPase_dom"/>
</dbReference>
<evidence type="ECO:0000256" key="6">
    <source>
        <dbReference type="ARBA" id="ARBA00022692"/>
    </source>
</evidence>
<evidence type="ECO:0000256" key="1">
    <source>
        <dbReference type="ARBA" id="ARBA00000085"/>
    </source>
</evidence>
<dbReference type="PROSITE" id="PS50109">
    <property type="entry name" value="HIS_KIN"/>
    <property type="match status" value="1"/>
</dbReference>
<feature type="region of interest" description="Disordered" evidence="11">
    <location>
        <begin position="1"/>
        <end position="21"/>
    </location>
</feature>